<evidence type="ECO:0000313" key="7">
    <source>
        <dbReference type="EMBL" id="SDB86899.1"/>
    </source>
</evidence>
<dbReference type="PROSITE" id="PS50106">
    <property type="entry name" value="PDZ"/>
    <property type="match status" value="1"/>
</dbReference>
<dbReference type="GO" id="GO:0008236">
    <property type="term" value="F:serine-type peptidase activity"/>
    <property type="evidence" value="ECO:0007669"/>
    <property type="project" value="UniProtKB-KW"/>
</dbReference>
<dbReference type="GO" id="GO:0030288">
    <property type="term" value="C:outer membrane-bounded periplasmic space"/>
    <property type="evidence" value="ECO:0007669"/>
    <property type="project" value="TreeGrafter"/>
</dbReference>
<evidence type="ECO:0000256" key="1">
    <source>
        <dbReference type="ARBA" id="ARBA00009179"/>
    </source>
</evidence>
<evidence type="ECO:0000256" key="3">
    <source>
        <dbReference type="ARBA" id="ARBA00022801"/>
    </source>
</evidence>
<dbReference type="GO" id="GO:0006508">
    <property type="term" value="P:proteolysis"/>
    <property type="evidence" value="ECO:0007669"/>
    <property type="project" value="UniProtKB-KW"/>
</dbReference>
<dbReference type="InterPro" id="IPR036034">
    <property type="entry name" value="PDZ_sf"/>
</dbReference>
<dbReference type="SUPFAM" id="SSF52096">
    <property type="entry name" value="ClpP/crotonase"/>
    <property type="match status" value="1"/>
</dbReference>
<evidence type="ECO:0000256" key="2">
    <source>
        <dbReference type="ARBA" id="ARBA00022670"/>
    </source>
</evidence>
<dbReference type="CDD" id="cd06782">
    <property type="entry name" value="cpPDZ_CPP-like"/>
    <property type="match status" value="1"/>
</dbReference>
<dbReference type="OrthoDB" id="9812068at2"/>
<dbReference type="SMART" id="SM00245">
    <property type="entry name" value="TSPc"/>
    <property type="match status" value="1"/>
</dbReference>
<dbReference type="Proteomes" id="UP000199452">
    <property type="component" value="Unassembled WGS sequence"/>
</dbReference>
<dbReference type="InterPro" id="IPR005151">
    <property type="entry name" value="Tail-specific_protease"/>
</dbReference>
<dbReference type="SMART" id="SM00228">
    <property type="entry name" value="PDZ"/>
    <property type="match status" value="1"/>
</dbReference>
<dbReference type="Gene3D" id="2.30.42.10">
    <property type="match status" value="1"/>
</dbReference>
<sequence length="551" mass="61661">MKRIKKALIVFSVLFTVGFGLFTVLAFTSDDFKVSKSLDVFFTLFRELDIFYVDNIDPEKLVNTGIEAMLMSLDPYTEYYSEEDKGDFEFLTTGKYGGIGAMIQKRGVMARIMDVYEGTPSQIGGISVGDYITKIDGVSVNNFTNEQISMRLKGEPGSKVTLELKDSFTDSLYSKTLIRQRIAIPSVPYSGVIEKEIGYVRLSSFTLGCADDLRKSILDLKGQGAKKIILDLRGNPGGLMDEAVKIVNFFVPKNQLVVYTQGKTKQFDSRYFTNEQPLDTIIPLVVLVNSGSASASEIVAGSLQDLDRAVIVGSRTFGKGLVQTTRKLSYGGQLKVTTAKYYIPSGRCIQAIDYSHRNEDGSVGHIPDSLIKAFKTKAGRVVYDGGGILPDITLKADTLSNICMKAYAENRFFEFANVYHRSHKSIANPDTFVVDETVLNGFITYLNENGFVFKSEEERLIDRLDSLVSKKSEGKNLSLNIEAIRSQVSRGIAKQIIENKDDFNYFLTEEIVGRYYFQRGSFQAAMKFDTQLYRSKQIINDISQYKKMLGR</sequence>
<dbReference type="AlphaFoldDB" id="A0A1G6GY33"/>
<organism evidence="7 8">
    <name type="scientific">Williamwhitmania taraxaci</name>
    <dbReference type="NCBI Taxonomy" id="1640674"/>
    <lineage>
        <taxon>Bacteria</taxon>
        <taxon>Pseudomonadati</taxon>
        <taxon>Bacteroidota</taxon>
        <taxon>Bacteroidia</taxon>
        <taxon>Bacteroidales</taxon>
        <taxon>Williamwhitmaniaceae</taxon>
        <taxon>Williamwhitmania</taxon>
    </lineage>
</organism>
<feature type="domain" description="PDZ" evidence="6">
    <location>
        <begin position="112"/>
        <end position="153"/>
    </location>
</feature>
<evidence type="ECO:0000313" key="8">
    <source>
        <dbReference type="Proteomes" id="UP000199452"/>
    </source>
</evidence>
<keyword evidence="8" id="KW-1185">Reference proteome</keyword>
<accession>A0A1G6GY33</accession>
<dbReference type="NCBIfam" id="TIGR00225">
    <property type="entry name" value="prc"/>
    <property type="match status" value="1"/>
</dbReference>
<proteinExistence type="inferred from homology"/>
<dbReference type="GO" id="GO:0004175">
    <property type="term" value="F:endopeptidase activity"/>
    <property type="evidence" value="ECO:0007669"/>
    <property type="project" value="TreeGrafter"/>
</dbReference>
<dbReference type="Gene3D" id="3.30.750.44">
    <property type="match status" value="1"/>
</dbReference>
<dbReference type="Gene3D" id="3.90.226.10">
    <property type="entry name" value="2-enoyl-CoA Hydratase, Chain A, domain 1"/>
    <property type="match status" value="1"/>
</dbReference>
<dbReference type="InterPro" id="IPR004447">
    <property type="entry name" value="Peptidase_S41A"/>
</dbReference>
<dbReference type="CDD" id="cd07560">
    <property type="entry name" value="Peptidase_S41_CPP"/>
    <property type="match status" value="1"/>
</dbReference>
<dbReference type="InterPro" id="IPR001478">
    <property type="entry name" value="PDZ"/>
</dbReference>
<evidence type="ECO:0000256" key="5">
    <source>
        <dbReference type="RuleBase" id="RU004404"/>
    </source>
</evidence>
<dbReference type="PANTHER" id="PTHR32060">
    <property type="entry name" value="TAIL-SPECIFIC PROTEASE"/>
    <property type="match status" value="1"/>
</dbReference>
<dbReference type="GO" id="GO:0007165">
    <property type="term" value="P:signal transduction"/>
    <property type="evidence" value="ECO:0007669"/>
    <property type="project" value="TreeGrafter"/>
</dbReference>
<keyword evidence="4 5" id="KW-0720">Serine protease</keyword>
<evidence type="ECO:0000259" key="6">
    <source>
        <dbReference type="PROSITE" id="PS50106"/>
    </source>
</evidence>
<evidence type="ECO:0000256" key="4">
    <source>
        <dbReference type="ARBA" id="ARBA00022825"/>
    </source>
</evidence>
<dbReference type="PANTHER" id="PTHR32060:SF30">
    <property type="entry name" value="CARBOXY-TERMINAL PROCESSING PROTEASE CTPA"/>
    <property type="match status" value="1"/>
</dbReference>
<reference evidence="7 8" key="1">
    <citation type="submission" date="2016-09" db="EMBL/GenBank/DDBJ databases">
        <authorList>
            <person name="Capua I."/>
            <person name="De Benedictis P."/>
            <person name="Joannis T."/>
            <person name="Lombin L.H."/>
            <person name="Cattoli G."/>
        </authorList>
    </citation>
    <scope>NUCLEOTIDE SEQUENCE [LARGE SCALE GENOMIC DNA]</scope>
    <source>
        <strain evidence="7 8">A7P-90m</strain>
    </source>
</reference>
<dbReference type="SUPFAM" id="SSF50156">
    <property type="entry name" value="PDZ domain-like"/>
    <property type="match status" value="1"/>
</dbReference>
<dbReference type="Pfam" id="PF17820">
    <property type="entry name" value="PDZ_6"/>
    <property type="match status" value="1"/>
</dbReference>
<name>A0A1G6GY33_9BACT</name>
<keyword evidence="3 5" id="KW-0378">Hydrolase</keyword>
<dbReference type="EMBL" id="FMYP01000005">
    <property type="protein sequence ID" value="SDB86899.1"/>
    <property type="molecule type" value="Genomic_DNA"/>
</dbReference>
<comment type="similarity">
    <text evidence="1 5">Belongs to the peptidase S41A family.</text>
</comment>
<protein>
    <submittedName>
        <fullName evidence="7">C-terminal processing peptidase-3. Serine peptidase. MEROPS family S41A</fullName>
    </submittedName>
</protein>
<dbReference type="STRING" id="1640674.SAMN05216323_100529"/>
<dbReference type="InterPro" id="IPR029045">
    <property type="entry name" value="ClpP/crotonase-like_dom_sf"/>
</dbReference>
<keyword evidence="2 5" id="KW-0645">Protease</keyword>
<dbReference type="InterPro" id="IPR041489">
    <property type="entry name" value="PDZ_6"/>
</dbReference>
<gene>
    <name evidence="7" type="ORF">SAMN05216323_100529</name>
</gene>
<dbReference type="Pfam" id="PF03572">
    <property type="entry name" value="Peptidase_S41"/>
    <property type="match status" value="1"/>
</dbReference>
<dbReference type="RefSeq" id="WP_092435200.1">
    <property type="nucleotide sequence ID" value="NZ_FMYP01000005.1"/>
</dbReference>